<name>A0ABP6NDD8_9ACTN</name>
<dbReference type="EMBL" id="BAAAVM010000039">
    <property type="protein sequence ID" value="GAA3144500.1"/>
    <property type="molecule type" value="Genomic_DNA"/>
</dbReference>
<proteinExistence type="predicted"/>
<protein>
    <submittedName>
        <fullName evidence="1">Uncharacterized protein</fullName>
    </submittedName>
</protein>
<organism evidence="1 2">
    <name type="scientific">Streptomyces rameus</name>
    <dbReference type="NCBI Taxonomy" id="68261"/>
    <lineage>
        <taxon>Bacteria</taxon>
        <taxon>Bacillati</taxon>
        <taxon>Actinomycetota</taxon>
        <taxon>Actinomycetes</taxon>
        <taxon>Kitasatosporales</taxon>
        <taxon>Streptomycetaceae</taxon>
        <taxon>Streptomyces</taxon>
    </lineage>
</organism>
<accession>A0ABP6NDD8</accession>
<comment type="caution">
    <text evidence="1">The sequence shown here is derived from an EMBL/GenBank/DDBJ whole genome shotgun (WGS) entry which is preliminary data.</text>
</comment>
<sequence>MPFAEGAAPQKREPSLFVGVYFENPEQAVQDVFRWKTGSAKEPGE</sequence>
<evidence type="ECO:0000313" key="2">
    <source>
        <dbReference type="Proteomes" id="UP001500893"/>
    </source>
</evidence>
<gene>
    <name evidence="1" type="ORF">GCM10010521_34250</name>
</gene>
<dbReference type="Proteomes" id="UP001500893">
    <property type="component" value="Unassembled WGS sequence"/>
</dbReference>
<keyword evidence="2" id="KW-1185">Reference proteome</keyword>
<reference evidence="2" key="1">
    <citation type="journal article" date="2019" name="Int. J. Syst. Evol. Microbiol.">
        <title>The Global Catalogue of Microorganisms (GCM) 10K type strain sequencing project: providing services to taxonomists for standard genome sequencing and annotation.</title>
        <authorList>
            <consortium name="The Broad Institute Genomics Platform"/>
            <consortium name="The Broad Institute Genome Sequencing Center for Infectious Disease"/>
            <person name="Wu L."/>
            <person name="Ma J."/>
        </authorList>
    </citation>
    <scope>NUCLEOTIDE SEQUENCE [LARGE SCALE GENOMIC DNA]</scope>
    <source>
        <strain evidence="2">JCM 11574</strain>
    </source>
</reference>
<evidence type="ECO:0000313" key="1">
    <source>
        <dbReference type="EMBL" id="GAA3144500.1"/>
    </source>
</evidence>